<dbReference type="AlphaFoldDB" id="A0A8J7QKN1"/>
<reference evidence="1" key="1">
    <citation type="submission" date="2021-03" db="EMBL/GenBank/DDBJ databases">
        <authorList>
            <person name="Wang G."/>
        </authorList>
    </citation>
    <scope>NUCLEOTIDE SEQUENCE</scope>
    <source>
        <strain evidence="1">KCTC 12899</strain>
    </source>
</reference>
<dbReference type="InterPro" id="IPR010696">
    <property type="entry name" value="DUF1272"/>
</dbReference>
<evidence type="ECO:0000313" key="1">
    <source>
        <dbReference type="EMBL" id="MBO1319973.1"/>
    </source>
</evidence>
<evidence type="ECO:0000313" key="2">
    <source>
        <dbReference type="Proteomes" id="UP000664417"/>
    </source>
</evidence>
<sequence length="66" mass="7347">MLQMKNACESCNSTLVLKSPCFICSYECTFCPDCSKRFKFVCPNCRGELVARPKRNPAPVTSTGSF</sequence>
<dbReference type="Pfam" id="PF06906">
    <property type="entry name" value="DUF1272"/>
    <property type="match status" value="1"/>
</dbReference>
<name>A0A8J7QKN1_9BACT</name>
<keyword evidence="2" id="KW-1185">Reference proteome</keyword>
<dbReference type="Proteomes" id="UP000664417">
    <property type="component" value="Unassembled WGS sequence"/>
</dbReference>
<proteinExistence type="predicted"/>
<accession>A0A8J7QKN1</accession>
<dbReference type="RefSeq" id="WP_207859928.1">
    <property type="nucleotide sequence ID" value="NZ_JAFREP010000015.1"/>
</dbReference>
<dbReference type="EMBL" id="JAFREP010000015">
    <property type="protein sequence ID" value="MBO1319973.1"/>
    <property type="molecule type" value="Genomic_DNA"/>
</dbReference>
<gene>
    <name evidence="1" type="ORF">J3U88_15980</name>
</gene>
<protein>
    <submittedName>
        <fullName evidence="1">DUF1272 domain-containing protein</fullName>
    </submittedName>
</protein>
<organism evidence="1 2">
    <name type="scientific">Acanthopleuribacter pedis</name>
    <dbReference type="NCBI Taxonomy" id="442870"/>
    <lineage>
        <taxon>Bacteria</taxon>
        <taxon>Pseudomonadati</taxon>
        <taxon>Acidobacteriota</taxon>
        <taxon>Holophagae</taxon>
        <taxon>Acanthopleuribacterales</taxon>
        <taxon>Acanthopleuribacteraceae</taxon>
        <taxon>Acanthopleuribacter</taxon>
    </lineage>
</organism>
<comment type="caution">
    <text evidence="1">The sequence shown here is derived from an EMBL/GenBank/DDBJ whole genome shotgun (WGS) entry which is preliminary data.</text>
</comment>